<feature type="region of interest" description="Disordered" evidence="1">
    <location>
        <begin position="1"/>
        <end position="33"/>
    </location>
</feature>
<dbReference type="AlphaFoldDB" id="A0A0C2ZA45"/>
<dbReference type="EMBL" id="KN822875">
    <property type="protein sequence ID" value="KIM49987.1"/>
    <property type="molecule type" value="Genomic_DNA"/>
</dbReference>
<evidence type="ECO:0000313" key="2">
    <source>
        <dbReference type="EMBL" id="KIM49987.1"/>
    </source>
</evidence>
<keyword evidence="3" id="KW-1185">Reference proteome</keyword>
<evidence type="ECO:0000313" key="3">
    <source>
        <dbReference type="Proteomes" id="UP000053989"/>
    </source>
</evidence>
<evidence type="ECO:0000256" key="1">
    <source>
        <dbReference type="SAM" id="MobiDB-lite"/>
    </source>
</evidence>
<dbReference type="InParanoid" id="A0A0C2ZA45"/>
<feature type="compositionally biased region" description="Basic and acidic residues" evidence="1">
    <location>
        <begin position="12"/>
        <end position="33"/>
    </location>
</feature>
<protein>
    <submittedName>
        <fullName evidence="2">Uncharacterized protein</fullName>
    </submittedName>
</protein>
<gene>
    <name evidence="2" type="ORF">SCLCIDRAFT_34821</name>
</gene>
<proteinExistence type="predicted"/>
<sequence>MAKAPEMITDVDWEKATLGREPAERDHRVDEGNETECRCQSQLQQMNLHEQNWEWEVCASSEMNKVEADGLGARQTHQVGVGMPQAFKWMR</sequence>
<name>A0A0C2ZA45_9AGAM</name>
<accession>A0A0C2ZA45</accession>
<organism evidence="2 3">
    <name type="scientific">Scleroderma citrinum Foug A</name>
    <dbReference type="NCBI Taxonomy" id="1036808"/>
    <lineage>
        <taxon>Eukaryota</taxon>
        <taxon>Fungi</taxon>
        <taxon>Dikarya</taxon>
        <taxon>Basidiomycota</taxon>
        <taxon>Agaricomycotina</taxon>
        <taxon>Agaricomycetes</taxon>
        <taxon>Agaricomycetidae</taxon>
        <taxon>Boletales</taxon>
        <taxon>Sclerodermatineae</taxon>
        <taxon>Sclerodermataceae</taxon>
        <taxon>Scleroderma</taxon>
    </lineage>
</organism>
<reference evidence="3" key="2">
    <citation type="submission" date="2015-01" db="EMBL/GenBank/DDBJ databases">
        <title>Evolutionary Origins and Diversification of the Mycorrhizal Mutualists.</title>
        <authorList>
            <consortium name="DOE Joint Genome Institute"/>
            <consortium name="Mycorrhizal Genomics Consortium"/>
            <person name="Kohler A."/>
            <person name="Kuo A."/>
            <person name="Nagy L.G."/>
            <person name="Floudas D."/>
            <person name="Copeland A."/>
            <person name="Barry K.W."/>
            <person name="Cichocki N."/>
            <person name="Veneault-Fourrey C."/>
            <person name="LaButti K."/>
            <person name="Lindquist E.A."/>
            <person name="Lipzen A."/>
            <person name="Lundell T."/>
            <person name="Morin E."/>
            <person name="Murat C."/>
            <person name="Riley R."/>
            <person name="Ohm R."/>
            <person name="Sun H."/>
            <person name="Tunlid A."/>
            <person name="Henrissat B."/>
            <person name="Grigoriev I.V."/>
            <person name="Hibbett D.S."/>
            <person name="Martin F."/>
        </authorList>
    </citation>
    <scope>NUCLEOTIDE SEQUENCE [LARGE SCALE GENOMIC DNA]</scope>
    <source>
        <strain evidence="3">Foug A</strain>
    </source>
</reference>
<reference evidence="2 3" key="1">
    <citation type="submission" date="2014-04" db="EMBL/GenBank/DDBJ databases">
        <authorList>
            <consortium name="DOE Joint Genome Institute"/>
            <person name="Kuo A."/>
            <person name="Kohler A."/>
            <person name="Nagy L.G."/>
            <person name="Floudas D."/>
            <person name="Copeland A."/>
            <person name="Barry K.W."/>
            <person name="Cichocki N."/>
            <person name="Veneault-Fourrey C."/>
            <person name="LaButti K."/>
            <person name="Lindquist E.A."/>
            <person name="Lipzen A."/>
            <person name="Lundell T."/>
            <person name="Morin E."/>
            <person name="Murat C."/>
            <person name="Sun H."/>
            <person name="Tunlid A."/>
            <person name="Henrissat B."/>
            <person name="Grigoriev I.V."/>
            <person name="Hibbett D.S."/>
            <person name="Martin F."/>
            <person name="Nordberg H.P."/>
            <person name="Cantor M.N."/>
            <person name="Hua S.X."/>
        </authorList>
    </citation>
    <scope>NUCLEOTIDE SEQUENCE [LARGE SCALE GENOMIC DNA]</scope>
    <source>
        <strain evidence="2 3">Foug A</strain>
    </source>
</reference>
<dbReference type="HOGENOM" id="CLU_2428373_0_0_1"/>
<dbReference type="Proteomes" id="UP000053989">
    <property type="component" value="Unassembled WGS sequence"/>
</dbReference>